<accession>A0ABT3L081</accession>
<dbReference type="SUPFAM" id="SSF56112">
    <property type="entry name" value="Protein kinase-like (PK-like)"/>
    <property type="match status" value="1"/>
</dbReference>
<dbReference type="PROSITE" id="PS00107">
    <property type="entry name" value="PROTEIN_KINASE_ATP"/>
    <property type="match status" value="1"/>
</dbReference>
<dbReference type="GO" id="GO:0016301">
    <property type="term" value="F:kinase activity"/>
    <property type="evidence" value="ECO:0007669"/>
    <property type="project" value="UniProtKB-KW"/>
</dbReference>
<dbReference type="Pfam" id="PF00400">
    <property type="entry name" value="WD40"/>
    <property type="match status" value="6"/>
</dbReference>
<dbReference type="InterPro" id="IPR001680">
    <property type="entry name" value="WD40_rpt"/>
</dbReference>
<dbReference type="PRINTS" id="PR00320">
    <property type="entry name" value="GPROTEINBRPT"/>
</dbReference>
<feature type="repeat" description="WD" evidence="3">
    <location>
        <begin position="567"/>
        <end position="599"/>
    </location>
</feature>
<feature type="repeat" description="WD" evidence="3">
    <location>
        <begin position="399"/>
        <end position="425"/>
    </location>
</feature>
<evidence type="ECO:0000259" key="5">
    <source>
        <dbReference type="PROSITE" id="PS50011"/>
    </source>
</evidence>
<keyword evidence="2" id="KW-0677">Repeat</keyword>
<evidence type="ECO:0000256" key="2">
    <source>
        <dbReference type="ARBA" id="ARBA00022737"/>
    </source>
</evidence>
<keyword evidence="6" id="KW-0808">Transferase</keyword>
<dbReference type="EMBL" id="JAIHOM010000004">
    <property type="protein sequence ID" value="MCW6034912.1"/>
    <property type="molecule type" value="Genomic_DNA"/>
</dbReference>
<evidence type="ECO:0000256" key="3">
    <source>
        <dbReference type="PROSITE-ProRule" id="PRU00221"/>
    </source>
</evidence>
<feature type="repeat" description="WD" evidence="3">
    <location>
        <begin position="436"/>
        <end position="477"/>
    </location>
</feature>
<dbReference type="SUPFAM" id="SSF50978">
    <property type="entry name" value="WD40 repeat-like"/>
    <property type="match status" value="1"/>
</dbReference>
<dbReference type="PROSITE" id="PS50082">
    <property type="entry name" value="WD_REPEATS_2"/>
    <property type="match status" value="6"/>
</dbReference>
<keyword evidence="7" id="KW-1185">Reference proteome</keyword>
<proteinExistence type="predicted"/>
<evidence type="ECO:0000313" key="7">
    <source>
        <dbReference type="Proteomes" id="UP001526426"/>
    </source>
</evidence>
<dbReference type="CDD" id="cd00200">
    <property type="entry name" value="WD40"/>
    <property type="match status" value="1"/>
</dbReference>
<evidence type="ECO:0000313" key="6">
    <source>
        <dbReference type="EMBL" id="MCW6034912.1"/>
    </source>
</evidence>
<gene>
    <name evidence="6" type="ORF">K4A83_01300</name>
</gene>
<sequence>MSYCPHPQCQQPENADHARFCGHCGTRLLLGERYRLLRLIGSGGFGRTFLGRDEYKPSHPFCAVKQFCPQDQSQKAADLFEQEAQRLEQLGHHAQIPQLYAHFSQENQQYIVQEWVDGQNLAQELAQQKCFPEGEVGRVLLNLLPVLRFIHEGQVIHRDIKPENIIRRMRDQELVLVDFGAAKYATETALGCRGTVIGSVGYVAPEQSFGRATFASDLYSLGVTCVQLLTGVDPLELYSVQEGAWVWRKFLPRPVNPALGRILDKLLARGVRDRYESAQQVLAALCASNLQPQLSRPLWHCTDTLRGHTEGVQVVAFHPKGEVLVSGSGDRTINLWRKQDWWELDTLLGHENTVQGLSFHPQGHHLASVSRDKTLKLWDWQQGRFHKTLQRKGGLGGGVFTVAYSPDGHYLASGGGEHSVELWQVCPFRKVTQLKLTGLFANVEAIAWSSDSQLLATASNSPRLYLWSVQQQKPLWTRKLLCSALAFSPNGQLLATAGSISEGTRAGSPAILLWEIHTGRMIKALVCGNNAVSSLAFHPQGHLLISGDEQGILRLWDVKRGLTLGSLRGHTGIVHSVAFHPQGRLLASGSEDKTVKIWQPFPQN</sequence>
<dbReference type="InterPro" id="IPR000719">
    <property type="entry name" value="Prot_kinase_dom"/>
</dbReference>
<dbReference type="Proteomes" id="UP001526426">
    <property type="component" value="Unassembled WGS sequence"/>
</dbReference>
<dbReference type="InterPro" id="IPR017441">
    <property type="entry name" value="Protein_kinase_ATP_BS"/>
</dbReference>
<evidence type="ECO:0000256" key="4">
    <source>
        <dbReference type="PROSITE-ProRule" id="PRU10141"/>
    </source>
</evidence>
<keyword evidence="4" id="KW-0067">ATP-binding</keyword>
<dbReference type="InterPro" id="IPR036322">
    <property type="entry name" value="WD40_repeat_dom_sf"/>
</dbReference>
<dbReference type="PANTHER" id="PTHR19879">
    <property type="entry name" value="TRANSCRIPTION INITIATION FACTOR TFIID"/>
    <property type="match status" value="1"/>
</dbReference>
<dbReference type="SMART" id="SM00220">
    <property type="entry name" value="S_TKc"/>
    <property type="match status" value="1"/>
</dbReference>
<feature type="binding site" evidence="4">
    <location>
        <position position="65"/>
    </location>
    <ligand>
        <name>ATP</name>
        <dbReference type="ChEBI" id="CHEBI:30616"/>
    </ligand>
</feature>
<dbReference type="Gene3D" id="1.10.510.10">
    <property type="entry name" value="Transferase(Phosphotransferase) domain 1"/>
    <property type="match status" value="1"/>
</dbReference>
<name>A0ABT3L081_9CYAN</name>
<reference evidence="6 7" key="1">
    <citation type="submission" date="2021-08" db="EMBL/GenBank/DDBJ databases">
        <title>Draft genome sequence of Spirulina subsalsa with high tolerance to salinity and hype-accumulation of phycocyanin.</title>
        <authorList>
            <person name="Pei H."/>
            <person name="Jiang L."/>
        </authorList>
    </citation>
    <scope>NUCLEOTIDE SEQUENCE [LARGE SCALE GENOMIC DNA]</scope>
    <source>
        <strain evidence="6 7">FACHB-351</strain>
    </source>
</reference>
<dbReference type="Pfam" id="PF00069">
    <property type="entry name" value="Pkinase"/>
    <property type="match status" value="1"/>
</dbReference>
<dbReference type="PROSITE" id="PS50294">
    <property type="entry name" value="WD_REPEATS_REGION"/>
    <property type="match status" value="5"/>
</dbReference>
<feature type="repeat" description="WD" evidence="3">
    <location>
        <begin position="305"/>
        <end position="336"/>
    </location>
</feature>
<dbReference type="InterPro" id="IPR011009">
    <property type="entry name" value="Kinase-like_dom_sf"/>
</dbReference>
<dbReference type="InterPro" id="IPR015943">
    <property type="entry name" value="WD40/YVTN_repeat-like_dom_sf"/>
</dbReference>
<keyword evidence="4" id="KW-0547">Nucleotide-binding</keyword>
<feature type="domain" description="Protein kinase" evidence="5">
    <location>
        <begin position="34"/>
        <end position="294"/>
    </location>
</feature>
<dbReference type="NCBIfam" id="NF045510">
    <property type="entry name" value="4Cys_prefix_kin"/>
    <property type="match status" value="1"/>
</dbReference>
<dbReference type="SMART" id="SM00320">
    <property type="entry name" value="WD40"/>
    <property type="match status" value="7"/>
</dbReference>
<comment type="caution">
    <text evidence="6">The sequence shown here is derived from an EMBL/GenBank/DDBJ whole genome shotgun (WGS) entry which is preliminary data.</text>
</comment>
<keyword evidence="6" id="KW-0418">Kinase</keyword>
<feature type="repeat" description="WD" evidence="3">
    <location>
        <begin position="347"/>
        <end position="388"/>
    </location>
</feature>
<organism evidence="6 7">
    <name type="scientific">Spirulina subsalsa FACHB-351</name>
    <dbReference type="NCBI Taxonomy" id="234711"/>
    <lineage>
        <taxon>Bacteria</taxon>
        <taxon>Bacillati</taxon>
        <taxon>Cyanobacteriota</taxon>
        <taxon>Cyanophyceae</taxon>
        <taxon>Spirulinales</taxon>
        <taxon>Spirulinaceae</taxon>
        <taxon>Spirulina</taxon>
    </lineage>
</organism>
<dbReference type="RefSeq" id="WP_265262570.1">
    <property type="nucleotide sequence ID" value="NZ_JAIHOM010000004.1"/>
</dbReference>
<dbReference type="CDD" id="cd14014">
    <property type="entry name" value="STKc_PknB_like"/>
    <property type="match status" value="1"/>
</dbReference>
<dbReference type="PROSITE" id="PS50011">
    <property type="entry name" value="PROTEIN_KINASE_DOM"/>
    <property type="match status" value="1"/>
</dbReference>
<dbReference type="PANTHER" id="PTHR19879:SF9">
    <property type="entry name" value="TRANSCRIPTION INITIATION FACTOR TFIID SUBUNIT 5"/>
    <property type="match status" value="1"/>
</dbReference>
<dbReference type="Gene3D" id="2.130.10.10">
    <property type="entry name" value="YVTN repeat-like/Quinoprotein amine dehydrogenase"/>
    <property type="match status" value="3"/>
</dbReference>
<keyword evidence="1 3" id="KW-0853">WD repeat</keyword>
<protein>
    <submittedName>
        <fullName evidence="6">Protein kinase</fullName>
    </submittedName>
</protein>
<dbReference type="InterPro" id="IPR020472">
    <property type="entry name" value="WD40_PAC1"/>
</dbReference>
<feature type="repeat" description="WD" evidence="3">
    <location>
        <begin position="525"/>
        <end position="566"/>
    </location>
</feature>
<evidence type="ECO:0000256" key="1">
    <source>
        <dbReference type="ARBA" id="ARBA00022574"/>
    </source>
</evidence>
<dbReference type="Gene3D" id="3.30.200.20">
    <property type="entry name" value="Phosphorylase Kinase, domain 1"/>
    <property type="match status" value="1"/>
</dbReference>